<dbReference type="Gene3D" id="3.30.300.30">
    <property type="match status" value="1"/>
</dbReference>
<dbReference type="Proteomes" id="UP000264800">
    <property type="component" value="Unplaced"/>
</dbReference>
<evidence type="ECO:0000259" key="4">
    <source>
        <dbReference type="PROSITE" id="PS50075"/>
    </source>
</evidence>
<dbReference type="Pfam" id="PF00550">
    <property type="entry name" value="PP-binding"/>
    <property type="match status" value="1"/>
</dbReference>
<dbReference type="InterPro" id="IPR002372">
    <property type="entry name" value="PQQ_rpt_dom"/>
</dbReference>
<dbReference type="InterPro" id="IPR000873">
    <property type="entry name" value="AMP-dep_synth/lig_dom"/>
</dbReference>
<dbReference type="GO" id="GO:0006629">
    <property type="term" value="P:lipid metabolic process"/>
    <property type="evidence" value="ECO:0007669"/>
    <property type="project" value="UniProtKB-KW"/>
</dbReference>
<dbReference type="Gene3D" id="2.130.10.10">
    <property type="entry name" value="YVTN repeat-like/Quinoprotein amine dehydrogenase"/>
    <property type="match status" value="2"/>
</dbReference>
<dbReference type="InterPro" id="IPR045851">
    <property type="entry name" value="AMP-bd_C_sf"/>
</dbReference>
<dbReference type="OMA" id="NGNVICC"/>
<keyword evidence="2" id="KW-0443">Lipid metabolism</keyword>
<evidence type="ECO:0000313" key="6">
    <source>
        <dbReference type="Proteomes" id="UP000264800"/>
    </source>
</evidence>
<dbReference type="Gene3D" id="2.40.10.480">
    <property type="match status" value="1"/>
</dbReference>
<dbReference type="SUPFAM" id="SSF47336">
    <property type="entry name" value="ACP-like"/>
    <property type="match status" value="1"/>
</dbReference>
<proteinExistence type="inferred from homology"/>
<evidence type="ECO:0000256" key="2">
    <source>
        <dbReference type="ARBA" id="ARBA00023098"/>
    </source>
</evidence>
<dbReference type="InterPro" id="IPR042099">
    <property type="entry name" value="ANL_N_sf"/>
</dbReference>
<dbReference type="Ensembl" id="ENSKMAT00000006795.1">
    <property type="protein sequence ID" value="ENSKMAP00000006687.1"/>
    <property type="gene ID" value="ENSKMAG00000005068.1"/>
</dbReference>
<dbReference type="InterPro" id="IPR011047">
    <property type="entry name" value="Quinoprotein_ADH-like_sf"/>
</dbReference>
<dbReference type="GeneTree" id="ENSGT00440000033811"/>
<comment type="similarity">
    <text evidence="1">Belongs to the ATP-dependent AMP-binding enzyme family.</text>
</comment>
<feature type="domain" description="Carrier" evidence="4">
    <location>
        <begin position="551"/>
        <end position="627"/>
    </location>
</feature>
<dbReference type="InterPro" id="IPR020845">
    <property type="entry name" value="AMP-binding_CS"/>
</dbReference>
<dbReference type="AlphaFoldDB" id="A0A3Q3EYM1"/>
<dbReference type="InterPro" id="IPR015943">
    <property type="entry name" value="WD40/YVTN_repeat-like_dom_sf"/>
</dbReference>
<dbReference type="InterPro" id="IPR036736">
    <property type="entry name" value="ACP-like_sf"/>
</dbReference>
<feature type="compositionally biased region" description="Basic and acidic residues" evidence="3">
    <location>
        <begin position="670"/>
        <end position="697"/>
    </location>
</feature>
<dbReference type="PANTHER" id="PTHR44394:SF1">
    <property type="entry name" value="BETA-ALANINE-ACTIVATING ENZYME"/>
    <property type="match status" value="1"/>
</dbReference>
<sequence>MPARTLQELVSAAASLHPDRKAVVFDSGSGGSEGSASLLYRDLAQLAEKLSRVLLKNCSPSSGVIGLYCSDDLLVPVWILGILQSGAAYAPLDPEAPGFLSARVMSRCGLQFCAVKSDLVQHFQASLIRYASVEVCVELPDFNLTLMRTEPVLISEGDPGLSGPPGRRNWAYVLHTSGTTGPPRTVRVPHECILPNILHLRSLFQITADDVLFLASPLTFDPSVVDIFLALSSGAQLLTVPAMMKKKPSRLAQLLLRDHRTTVLQVTPTLLMSFGHRVLSQDVLSSDSSLRVLALGGEACPPPALLSSWRHEDNKTCIYNIYGITEVSCWACCYGIPGTLLRPSTLAPSSVPLGNALTDTVLEVRDERGCVITEGEGQVFIGGQDRVCLLDGEDAAVPGTMRASGDWVSIKDEQLYYLGRRDRMIKRNGKRVNLDSLQQLILSLPRVEACAVGLCDGSRLLAFVVAPTTGHQVATSTVSSAQQDLPGCPAEDLKRLILNELSLLLPSHCVPDLLVLVPALCLTAHGKVDMEALIRIYRRQRDSRRSLQDDRNLKQTLQDLWRETLGLPEDSKIDEQSNFLSSGGDSLKALCLCEDIRAAVATSSESLLEVLLDGTFSDVLRHLTGWMSPGDGSSSETKKRPAEPLPPPSAVREKKGRRSAEAPQQEDEKEERHAVKVVRRGGEVVDMRNTDGTDEPRGQNTSGGVSLSLSWSSDTGRCVDASPVILIQDGADGANGAGASVFIGSHSHRVQAVDLLTGNLLWERVLGDRIEASAAVSRCGTLVVVGCYDGYVYFLCAKTGATRWSFQTGDAVKSCPAVDPFSGLVAVGSHDGHVYALNPQIQQCVWKRHCGGGAVFSSPHLHAPRRRLYVASLGGRLLCLDLDSGDVLWSYCRGAPFFSSPNSCRGHVVIGSVDGHVCCLSDSGELLWQFLTKGPVFSSPSFVAEQQRLLCGSHDGRLYCLNCSDGSLVWTFQTGGKVYATPCAFDGAAVGRAGSLAAVASTDGTVWILDAQDGHAVASYTLPGELFSSPVVWKRFLIIGCRNDNLYCLNLNVKE</sequence>
<dbReference type="GO" id="GO:0043041">
    <property type="term" value="P:amino acid activation for nonribosomal peptide biosynthetic process"/>
    <property type="evidence" value="ECO:0007669"/>
    <property type="project" value="TreeGrafter"/>
</dbReference>
<dbReference type="Pfam" id="PF00501">
    <property type="entry name" value="AMP-binding"/>
    <property type="match status" value="1"/>
</dbReference>
<dbReference type="Pfam" id="PF13570">
    <property type="entry name" value="Beta-prop_ACSF4"/>
    <property type="match status" value="1"/>
</dbReference>
<evidence type="ECO:0000313" key="5">
    <source>
        <dbReference type="Ensembl" id="ENSKMAP00000006687.1"/>
    </source>
</evidence>
<keyword evidence="6" id="KW-1185">Reference proteome</keyword>
<accession>A0A3Q3EYM1</accession>
<dbReference type="STRING" id="37003.ENSKMAP00000006687"/>
<evidence type="ECO:0000256" key="3">
    <source>
        <dbReference type="SAM" id="MobiDB-lite"/>
    </source>
</evidence>
<dbReference type="Gene3D" id="3.40.50.12780">
    <property type="entry name" value="N-terminal domain of ligase-like"/>
    <property type="match status" value="1"/>
</dbReference>
<dbReference type="SUPFAM" id="SSF56801">
    <property type="entry name" value="Acetyl-CoA synthetase-like"/>
    <property type="match status" value="1"/>
</dbReference>
<dbReference type="SMART" id="SM00564">
    <property type="entry name" value="PQQ"/>
    <property type="match status" value="7"/>
</dbReference>
<feature type="region of interest" description="Disordered" evidence="3">
    <location>
        <begin position="627"/>
        <end position="706"/>
    </location>
</feature>
<dbReference type="InterPro" id="IPR018391">
    <property type="entry name" value="PQQ_b-propeller_rpt"/>
</dbReference>
<dbReference type="InterPro" id="IPR009081">
    <property type="entry name" value="PP-bd_ACP"/>
</dbReference>
<reference evidence="5" key="1">
    <citation type="submission" date="2025-08" db="UniProtKB">
        <authorList>
            <consortium name="Ensembl"/>
        </authorList>
    </citation>
    <scope>IDENTIFICATION</scope>
</reference>
<organism evidence="5 6">
    <name type="scientific">Kryptolebias marmoratus</name>
    <name type="common">Mangrove killifish</name>
    <name type="synonym">Rivulus marmoratus</name>
    <dbReference type="NCBI Taxonomy" id="37003"/>
    <lineage>
        <taxon>Eukaryota</taxon>
        <taxon>Metazoa</taxon>
        <taxon>Chordata</taxon>
        <taxon>Craniata</taxon>
        <taxon>Vertebrata</taxon>
        <taxon>Euteleostomi</taxon>
        <taxon>Actinopterygii</taxon>
        <taxon>Neopterygii</taxon>
        <taxon>Teleostei</taxon>
        <taxon>Neoteleostei</taxon>
        <taxon>Acanthomorphata</taxon>
        <taxon>Ovalentaria</taxon>
        <taxon>Atherinomorphae</taxon>
        <taxon>Cyprinodontiformes</taxon>
        <taxon>Rivulidae</taxon>
        <taxon>Kryptolebias</taxon>
    </lineage>
</organism>
<dbReference type="SUPFAM" id="SSF50998">
    <property type="entry name" value="Quinoprotein alcohol dehydrogenase-like"/>
    <property type="match status" value="1"/>
</dbReference>
<dbReference type="Gene3D" id="1.10.1200.10">
    <property type="entry name" value="ACP-like"/>
    <property type="match status" value="1"/>
</dbReference>
<dbReference type="InterPro" id="IPR052091">
    <property type="entry name" value="Beta-ala_Activ/Resist"/>
</dbReference>
<protein>
    <submittedName>
        <fullName evidence="5">Aminoadipate-semialdehyde dehydrogenase</fullName>
    </submittedName>
</protein>
<reference evidence="5" key="2">
    <citation type="submission" date="2025-09" db="UniProtKB">
        <authorList>
            <consortium name="Ensembl"/>
        </authorList>
    </citation>
    <scope>IDENTIFICATION</scope>
</reference>
<evidence type="ECO:0000256" key="1">
    <source>
        <dbReference type="ARBA" id="ARBA00006432"/>
    </source>
</evidence>
<name>A0A3Q3EYM1_KRYMA</name>
<dbReference type="PROSITE" id="PS50075">
    <property type="entry name" value="CARRIER"/>
    <property type="match status" value="1"/>
</dbReference>
<dbReference type="PROSITE" id="PS00455">
    <property type="entry name" value="AMP_BINDING"/>
    <property type="match status" value="1"/>
</dbReference>
<dbReference type="PANTHER" id="PTHR44394">
    <property type="entry name" value="BETA-ALANINE-ACTIVATING ENZYME"/>
    <property type="match status" value="1"/>
</dbReference>